<keyword evidence="2" id="KW-1133">Transmembrane helix</keyword>
<sequence>VRVANELGAGNAKGAKFATMVSVVNTVLVGFIFWLIIIVFNEKLALIFTSSLSVIKMVNELSILLAFTILLNCIQPVLSGVAIGSGRQAVVAYINIGSYYLVGIPLGILLGWLLPSGIVVSVVTN</sequence>
<dbReference type="Pfam" id="PF01554">
    <property type="entry name" value="MatE"/>
    <property type="match status" value="1"/>
</dbReference>
<comment type="similarity">
    <text evidence="1">Belongs to the multi antimicrobial extrusion (MATE) (TC 2.A.66.1) family.</text>
</comment>
<dbReference type="Proteomes" id="UP000265520">
    <property type="component" value="Unassembled WGS sequence"/>
</dbReference>
<feature type="transmembrane region" description="Helical" evidence="2">
    <location>
        <begin position="61"/>
        <end position="78"/>
    </location>
</feature>
<comment type="caution">
    <text evidence="3">The sequence shown here is derived from an EMBL/GenBank/DDBJ whole genome shotgun (WGS) entry which is preliminary data.</text>
</comment>
<name>A0A392NQD9_9FABA</name>
<dbReference type="PANTHER" id="PTHR11206">
    <property type="entry name" value="MULTIDRUG RESISTANCE PROTEIN"/>
    <property type="match status" value="1"/>
</dbReference>
<evidence type="ECO:0000313" key="4">
    <source>
        <dbReference type="Proteomes" id="UP000265520"/>
    </source>
</evidence>
<organism evidence="3 4">
    <name type="scientific">Trifolium medium</name>
    <dbReference type="NCBI Taxonomy" id="97028"/>
    <lineage>
        <taxon>Eukaryota</taxon>
        <taxon>Viridiplantae</taxon>
        <taxon>Streptophyta</taxon>
        <taxon>Embryophyta</taxon>
        <taxon>Tracheophyta</taxon>
        <taxon>Spermatophyta</taxon>
        <taxon>Magnoliopsida</taxon>
        <taxon>eudicotyledons</taxon>
        <taxon>Gunneridae</taxon>
        <taxon>Pentapetalae</taxon>
        <taxon>rosids</taxon>
        <taxon>fabids</taxon>
        <taxon>Fabales</taxon>
        <taxon>Fabaceae</taxon>
        <taxon>Papilionoideae</taxon>
        <taxon>50 kb inversion clade</taxon>
        <taxon>NPAAA clade</taxon>
        <taxon>Hologalegina</taxon>
        <taxon>IRL clade</taxon>
        <taxon>Trifolieae</taxon>
        <taxon>Trifolium</taxon>
    </lineage>
</organism>
<accession>A0A392NQD9</accession>
<keyword evidence="2" id="KW-0812">Transmembrane</keyword>
<dbReference type="GO" id="GO:0042910">
    <property type="term" value="F:xenobiotic transmembrane transporter activity"/>
    <property type="evidence" value="ECO:0007669"/>
    <property type="project" value="InterPro"/>
</dbReference>
<evidence type="ECO:0000313" key="3">
    <source>
        <dbReference type="EMBL" id="MCI01349.1"/>
    </source>
</evidence>
<dbReference type="GO" id="GO:0015297">
    <property type="term" value="F:antiporter activity"/>
    <property type="evidence" value="ECO:0007669"/>
    <property type="project" value="InterPro"/>
</dbReference>
<evidence type="ECO:0000256" key="2">
    <source>
        <dbReference type="SAM" id="Phobius"/>
    </source>
</evidence>
<feature type="transmembrane region" description="Helical" evidence="2">
    <location>
        <begin position="17"/>
        <end position="40"/>
    </location>
</feature>
<protein>
    <submittedName>
        <fullName evidence="3">Protein TRANSPARENT TESTA 12-like</fullName>
    </submittedName>
</protein>
<evidence type="ECO:0000256" key="1">
    <source>
        <dbReference type="ARBA" id="ARBA00010199"/>
    </source>
</evidence>
<dbReference type="AlphaFoldDB" id="A0A392NQD9"/>
<proteinExistence type="inferred from homology"/>
<keyword evidence="4" id="KW-1185">Reference proteome</keyword>
<dbReference type="EMBL" id="LXQA010045926">
    <property type="protein sequence ID" value="MCI01349.1"/>
    <property type="molecule type" value="Genomic_DNA"/>
</dbReference>
<feature type="transmembrane region" description="Helical" evidence="2">
    <location>
        <begin position="98"/>
        <end position="123"/>
    </location>
</feature>
<dbReference type="InterPro" id="IPR002528">
    <property type="entry name" value="MATE_fam"/>
</dbReference>
<feature type="non-terminal residue" evidence="3">
    <location>
        <position position="1"/>
    </location>
</feature>
<keyword evidence="2" id="KW-0472">Membrane</keyword>
<dbReference type="GO" id="GO:0016020">
    <property type="term" value="C:membrane"/>
    <property type="evidence" value="ECO:0007669"/>
    <property type="project" value="InterPro"/>
</dbReference>
<reference evidence="3 4" key="1">
    <citation type="journal article" date="2018" name="Front. Plant Sci.">
        <title>Red Clover (Trifolium pratense) and Zigzag Clover (T. medium) - A Picture of Genomic Similarities and Differences.</title>
        <authorList>
            <person name="Dluhosova J."/>
            <person name="Istvanek J."/>
            <person name="Nedelnik J."/>
            <person name="Repkova J."/>
        </authorList>
    </citation>
    <scope>NUCLEOTIDE SEQUENCE [LARGE SCALE GENOMIC DNA]</scope>
    <source>
        <strain evidence="4">cv. 10/8</strain>
        <tissue evidence="3">Leaf</tissue>
    </source>
</reference>